<reference evidence="2" key="1">
    <citation type="submission" date="2015-09" db="EMBL/GenBank/DDBJ databases">
        <title>De novo assembly of Pectinophora gossypiella (Pink Bollworm) gut transcriptome.</title>
        <authorList>
            <person name="Tassone E.E."/>
        </authorList>
    </citation>
    <scope>NUCLEOTIDE SEQUENCE</scope>
</reference>
<proteinExistence type="predicted"/>
<accession>A0A1E1WQA1</accession>
<dbReference type="EMBL" id="GDQN01001884">
    <property type="protein sequence ID" value="JAT89170.1"/>
    <property type="molecule type" value="Transcribed_RNA"/>
</dbReference>
<feature type="compositionally biased region" description="Basic and acidic residues" evidence="1">
    <location>
        <begin position="1"/>
        <end position="14"/>
    </location>
</feature>
<protein>
    <submittedName>
        <fullName evidence="2">Uncharacterized protein</fullName>
    </submittedName>
</protein>
<evidence type="ECO:0000313" key="2">
    <source>
        <dbReference type="EMBL" id="JAT89170.1"/>
    </source>
</evidence>
<evidence type="ECO:0000256" key="1">
    <source>
        <dbReference type="SAM" id="MobiDB-lite"/>
    </source>
</evidence>
<organism evidence="2">
    <name type="scientific">Pectinophora gossypiella</name>
    <name type="common">Cotton pink bollworm</name>
    <name type="synonym">Depressaria gossypiella</name>
    <dbReference type="NCBI Taxonomy" id="13191"/>
    <lineage>
        <taxon>Eukaryota</taxon>
        <taxon>Metazoa</taxon>
        <taxon>Ecdysozoa</taxon>
        <taxon>Arthropoda</taxon>
        <taxon>Hexapoda</taxon>
        <taxon>Insecta</taxon>
        <taxon>Pterygota</taxon>
        <taxon>Neoptera</taxon>
        <taxon>Endopterygota</taxon>
        <taxon>Lepidoptera</taxon>
        <taxon>Glossata</taxon>
        <taxon>Ditrysia</taxon>
        <taxon>Gelechioidea</taxon>
        <taxon>Gelechiidae</taxon>
        <taxon>Apatetrinae</taxon>
        <taxon>Pectinophora</taxon>
    </lineage>
</organism>
<gene>
    <name evidence="2" type="ORF">g.5522</name>
</gene>
<name>A0A1E1WQA1_PECGO</name>
<sequence length="125" mass="14775">MSNFPDNKRVREEFSDSDEDSTQKVYLRSALRERVKKNVIKMQPELAEEAQAEEKQAEEEPPQKATVELCIECASFSATDNRNKHFCRLLNEELKYIQPCMRSRCYVKIFVMFFSFSLIIRRSSH</sequence>
<dbReference type="AlphaFoldDB" id="A0A1E1WQA1"/>
<feature type="region of interest" description="Disordered" evidence="1">
    <location>
        <begin position="1"/>
        <end position="22"/>
    </location>
</feature>